<evidence type="ECO:0000313" key="1">
    <source>
        <dbReference type="EMBL" id="KAF3840809.1"/>
    </source>
</evidence>
<gene>
    <name evidence="1" type="ORF">F7725_006671</name>
</gene>
<name>A0A7J5XWC6_DISMA</name>
<dbReference type="EMBL" id="JAAKFY010000020">
    <property type="protein sequence ID" value="KAF3840809.1"/>
    <property type="molecule type" value="Genomic_DNA"/>
</dbReference>
<reference evidence="1 2" key="1">
    <citation type="submission" date="2020-03" db="EMBL/GenBank/DDBJ databases">
        <title>Dissostichus mawsoni Genome sequencing and assembly.</title>
        <authorList>
            <person name="Park H."/>
        </authorList>
    </citation>
    <scope>NUCLEOTIDE SEQUENCE [LARGE SCALE GENOMIC DNA]</scope>
    <source>
        <strain evidence="1">DM0001</strain>
        <tissue evidence="1">Muscle</tissue>
    </source>
</reference>
<keyword evidence="2" id="KW-1185">Reference proteome</keyword>
<dbReference type="AlphaFoldDB" id="A0A7J5XWC6"/>
<organism evidence="1 2">
    <name type="scientific">Dissostichus mawsoni</name>
    <name type="common">Antarctic cod</name>
    <dbReference type="NCBI Taxonomy" id="36200"/>
    <lineage>
        <taxon>Eukaryota</taxon>
        <taxon>Metazoa</taxon>
        <taxon>Chordata</taxon>
        <taxon>Craniata</taxon>
        <taxon>Vertebrata</taxon>
        <taxon>Euteleostomi</taxon>
        <taxon>Actinopterygii</taxon>
        <taxon>Neopterygii</taxon>
        <taxon>Teleostei</taxon>
        <taxon>Neoteleostei</taxon>
        <taxon>Acanthomorphata</taxon>
        <taxon>Eupercaria</taxon>
        <taxon>Perciformes</taxon>
        <taxon>Notothenioidei</taxon>
        <taxon>Nototheniidae</taxon>
        <taxon>Dissostichus</taxon>
    </lineage>
</organism>
<sequence>MMPAEGCSLGMLTKSVFLRSSHLLIRNIAPHLHNEVSVTCGLRTSRAPLLLGDRVHIIRELLLSSPALLLGAVQASLRGFSFLQRLLSFTDPLAAREHPVRTHTGVLAGAQSRRTDSMSADGDSLLLGHLHNGDVRRCVMSDLGALDELLGGGLLVAQLSSPCVQRGGLQGAAVREGQSPGLGEGAVVDGVKVDAGIFLGLAT</sequence>
<evidence type="ECO:0000313" key="2">
    <source>
        <dbReference type="Proteomes" id="UP000518266"/>
    </source>
</evidence>
<proteinExistence type="predicted"/>
<comment type="caution">
    <text evidence="1">The sequence shown here is derived from an EMBL/GenBank/DDBJ whole genome shotgun (WGS) entry which is preliminary data.</text>
</comment>
<protein>
    <submittedName>
        <fullName evidence="1">Uncharacterized protein</fullName>
    </submittedName>
</protein>
<dbReference type="Proteomes" id="UP000518266">
    <property type="component" value="Unassembled WGS sequence"/>
</dbReference>
<accession>A0A7J5XWC6</accession>